<evidence type="ECO:0000256" key="4">
    <source>
        <dbReference type="RuleBase" id="RU004003"/>
    </source>
</evidence>
<evidence type="ECO:0000256" key="3">
    <source>
        <dbReference type="ARBA" id="ARBA00023237"/>
    </source>
</evidence>
<feature type="domain" description="Secretin/TonB short N-terminal" evidence="7">
    <location>
        <begin position="167"/>
        <end position="216"/>
    </location>
</feature>
<dbReference type="STRING" id="1183438.GKIL_3549"/>
<gene>
    <name evidence="8" type="primary">hofQ</name>
    <name evidence="8" type="ORF">GKIL_3549</name>
</gene>
<dbReference type="EMBL" id="CP003587">
    <property type="protein sequence ID" value="AGY59795.1"/>
    <property type="molecule type" value="Genomic_DNA"/>
</dbReference>
<dbReference type="eggNOG" id="COG4796">
    <property type="taxonomic scope" value="Bacteria"/>
</dbReference>
<comment type="similarity">
    <text evidence="4">Belongs to the bacterial secretin family.</text>
</comment>
<evidence type="ECO:0000313" key="9">
    <source>
        <dbReference type="Proteomes" id="UP000017396"/>
    </source>
</evidence>
<dbReference type="SMART" id="SM00965">
    <property type="entry name" value="STN"/>
    <property type="match status" value="2"/>
</dbReference>
<sequence>MVVNRWYSRSLVAVAGSLWGAALQAAPLAGIDVAGTTLRIRTAAPVTFSIEKNTANEVILFLPLTEPDGLPPSQDNALGTVSVQAVAGGTRLIYKPRALGSTFKVVAGQPVANNPTIEIQTEGLAQLPPPPPGTTAPVASAEEKVSLKVRDGDVRDTLTLLGRVAKGNVVTESTVNGRVSLNLDKVTFKDALTAIGAAAGLTINRTEGNVYIVSKPPASGLSNINTPGFGTPGADPSRRPVSFNVKNAELSSVVENIANQSGAALIIKGVLQDRVTGRISNVPFEDALAQLLNGTRFGFVKQGQTYLIGDSTPGTLTSRALERTEAFPLAFTRSKDAKNLFPQSLTQFIKEDPARNAIVVSGTDAVRNQVRALIQEIDKPIRQVVFEVKIVELSETGSRELNVLKAFQTGSVVGFNPNTGGLVGGGTGTTVSSGTINTGGTGSTGTSIGTGSTITSNGGVVTVAPPTLDFANQNPIALSSQLTGGVAVGVFNNIARILEVVGGLINQGKARLLTDTKLNTISGQKGSIDVQTDVNLVLNQLTNVSGASVNNSTLNTLRAGTVVEITPTVQADGNVLAELSIESSSLGQRSSANAAPDISRRKVKNTLLVKDGQTIEIGGLIQNNTTENIVRLPLLGYLPLIGQLFSSTSTSVSQSELVVFLTPRVRDVQPAPGARLPLDPPR</sequence>
<dbReference type="GO" id="GO:0015627">
    <property type="term" value="C:type II protein secretion system complex"/>
    <property type="evidence" value="ECO:0007669"/>
    <property type="project" value="TreeGrafter"/>
</dbReference>
<dbReference type="InterPro" id="IPR004846">
    <property type="entry name" value="T2SS/T3SS_dom"/>
</dbReference>
<feature type="domain" description="Secretin/TonB short N-terminal" evidence="7">
    <location>
        <begin position="263"/>
        <end position="311"/>
    </location>
</feature>
<dbReference type="Gene3D" id="3.30.1370.130">
    <property type="match status" value="1"/>
</dbReference>
<dbReference type="InterPro" id="IPR050810">
    <property type="entry name" value="Bact_Secretion_Sys_Channel"/>
</dbReference>
<feature type="signal peptide" evidence="6">
    <location>
        <begin position="1"/>
        <end position="25"/>
    </location>
</feature>
<proteinExistence type="inferred from homology"/>
<organism evidence="8 9">
    <name type="scientific">Gloeobacter kilaueensis (strain ATCC BAA-2537 / CCAP 1431/1 / ULC 316 / JS1)</name>
    <dbReference type="NCBI Taxonomy" id="1183438"/>
    <lineage>
        <taxon>Bacteria</taxon>
        <taxon>Bacillati</taxon>
        <taxon>Cyanobacteriota</taxon>
        <taxon>Cyanophyceae</taxon>
        <taxon>Gloeobacterales</taxon>
        <taxon>Gloeobacteraceae</taxon>
        <taxon>Gloeobacter</taxon>
    </lineage>
</organism>
<evidence type="ECO:0000256" key="2">
    <source>
        <dbReference type="ARBA" id="ARBA00023136"/>
    </source>
</evidence>
<dbReference type="Gene3D" id="3.55.50.30">
    <property type="match status" value="1"/>
</dbReference>
<keyword evidence="3" id="KW-0998">Cell outer membrane</keyword>
<evidence type="ECO:0000259" key="7">
    <source>
        <dbReference type="SMART" id="SM00965"/>
    </source>
</evidence>
<comment type="subcellular location">
    <subcellularLocation>
        <location evidence="5">Cell outer membrane</location>
    </subcellularLocation>
</comment>
<dbReference type="Pfam" id="PF00263">
    <property type="entry name" value="Secretin"/>
    <property type="match status" value="1"/>
</dbReference>
<protein>
    <submittedName>
        <fullName evidence="8">Type IV pilus secretin PilQ</fullName>
    </submittedName>
</protein>
<evidence type="ECO:0000256" key="6">
    <source>
        <dbReference type="SAM" id="SignalP"/>
    </source>
</evidence>
<accession>U5QQ42</accession>
<dbReference type="PRINTS" id="PR00811">
    <property type="entry name" value="BCTERIALGSPD"/>
</dbReference>
<evidence type="ECO:0000313" key="8">
    <source>
        <dbReference type="EMBL" id="AGY59795.1"/>
    </source>
</evidence>
<keyword evidence="1 5" id="KW-0813">Transport</keyword>
<dbReference type="Proteomes" id="UP000017396">
    <property type="component" value="Chromosome"/>
</dbReference>
<dbReference type="PRINTS" id="PR01032">
    <property type="entry name" value="PHAGEIV"/>
</dbReference>
<name>U5QQ42_GLOK1</name>
<reference evidence="8 9" key="1">
    <citation type="journal article" date="2013" name="PLoS ONE">
        <title>Cultivation and Complete Genome Sequencing of Gloeobacter kilaueensis sp. nov., from a Lava Cave in Kilauea Caldera, Hawai'i.</title>
        <authorList>
            <person name="Saw J.H."/>
            <person name="Schatz M."/>
            <person name="Brown M.V."/>
            <person name="Kunkel D.D."/>
            <person name="Foster J.S."/>
            <person name="Shick H."/>
            <person name="Christensen S."/>
            <person name="Hou S."/>
            <person name="Wan X."/>
            <person name="Donachie S.P."/>
        </authorList>
    </citation>
    <scope>NUCLEOTIDE SEQUENCE [LARGE SCALE GENOMIC DNA]</scope>
    <source>
        <strain evidence="9">JS</strain>
    </source>
</reference>
<dbReference type="PANTHER" id="PTHR30332:SF17">
    <property type="entry name" value="TYPE IV PILIATION SYSTEM PROTEIN DR_0774-RELATED"/>
    <property type="match status" value="1"/>
</dbReference>
<dbReference type="Pfam" id="PF03958">
    <property type="entry name" value="Secretin_N"/>
    <property type="match status" value="1"/>
</dbReference>
<dbReference type="PATRIC" id="fig|1183438.3.peg.3485"/>
<dbReference type="InterPro" id="IPR005644">
    <property type="entry name" value="NolW-like"/>
</dbReference>
<dbReference type="HOGENOM" id="CLU_432621_0_0_3"/>
<dbReference type="KEGG" id="glj:GKIL_3549"/>
<dbReference type="InterPro" id="IPR011662">
    <property type="entry name" value="Secretin/TonB_short_N"/>
</dbReference>
<keyword evidence="9" id="KW-1185">Reference proteome</keyword>
<dbReference type="GO" id="GO:0009306">
    <property type="term" value="P:protein secretion"/>
    <property type="evidence" value="ECO:0007669"/>
    <property type="project" value="InterPro"/>
</dbReference>
<dbReference type="AlphaFoldDB" id="U5QQ42"/>
<keyword evidence="6" id="KW-0732">Signal</keyword>
<evidence type="ECO:0000256" key="1">
    <source>
        <dbReference type="ARBA" id="ARBA00022448"/>
    </source>
</evidence>
<feature type="chain" id="PRO_5004663958" evidence="6">
    <location>
        <begin position="26"/>
        <end position="682"/>
    </location>
</feature>
<keyword evidence="2" id="KW-0472">Membrane</keyword>
<dbReference type="InterPro" id="IPR001775">
    <property type="entry name" value="GspD/PilQ"/>
</dbReference>
<evidence type="ECO:0000256" key="5">
    <source>
        <dbReference type="RuleBase" id="RU004004"/>
    </source>
</evidence>
<dbReference type="PANTHER" id="PTHR30332">
    <property type="entry name" value="PROBABLE GENERAL SECRETION PATHWAY PROTEIN D"/>
    <property type="match status" value="1"/>
</dbReference>
<dbReference type="GO" id="GO:0009279">
    <property type="term" value="C:cell outer membrane"/>
    <property type="evidence" value="ECO:0007669"/>
    <property type="project" value="UniProtKB-SubCell"/>
</dbReference>